<accession>H5UYW1</accession>
<reference evidence="3 4" key="1">
    <citation type="submission" date="2012-02" db="EMBL/GenBank/DDBJ databases">
        <title>Whole genome shotgun sequence of Escherichia hermannii NBRC 105704.</title>
        <authorList>
            <person name="Yoshida I."/>
            <person name="Hosoyama A."/>
            <person name="Tsuchikane K."/>
            <person name="Katsumata H."/>
            <person name="Yamazaki S."/>
            <person name="Fujita N."/>
        </authorList>
    </citation>
    <scope>NUCLEOTIDE SEQUENCE [LARGE SCALE GENOMIC DNA]</scope>
    <source>
        <strain evidence="3 4">NBRC 105704</strain>
    </source>
</reference>
<comment type="caution">
    <text evidence="3">The sequence shown here is derived from an EMBL/GenBank/DDBJ whole genome shotgun (WGS) entry which is preliminary data.</text>
</comment>
<organism evidence="3 4">
    <name type="scientific">Atlantibacter hermannii NBRC 105704</name>
    <dbReference type="NCBI Taxonomy" id="1115512"/>
    <lineage>
        <taxon>Bacteria</taxon>
        <taxon>Pseudomonadati</taxon>
        <taxon>Pseudomonadota</taxon>
        <taxon>Gammaproteobacteria</taxon>
        <taxon>Enterobacterales</taxon>
        <taxon>Enterobacteriaceae</taxon>
        <taxon>Atlantibacter</taxon>
    </lineage>
</organism>
<name>H5UYW1_ATLHE</name>
<dbReference type="GeneID" id="92828755"/>
<dbReference type="InterPro" id="IPR043704">
    <property type="entry name" value="Tail_assembly_GT"/>
</dbReference>
<evidence type="ECO:0000313" key="3">
    <source>
        <dbReference type="EMBL" id="GAB50115.1"/>
    </source>
</evidence>
<dbReference type="Proteomes" id="UP000010297">
    <property type="component" value="Unassembled WGS sequence"/>
</dbReference>
<dbReference type="Pfam" id="PF06894">
    <property type="entry name" value="Phage_TAC_2"/>
    <property type="match status" value="1"/>
</dbReference>
<evidence type="ECO:0000256" key="1">
    <source>
        <dbReference type="SAM" id="MobiDB-lite"/>
    </source>
</evidence>
<gene>
    <name evidence="3" type="ORF">EH105704_01_01200</name>
</gene>
<keyword evidence="4" id="KW-1185">Reference proteome</keyword>
<dbReference type="InterPro" id="IPR010027">
    <property type="entry name" value="Tail_assembly_G"/>
</dbReference>
<dbReference type="NCBIfam" id="TIGR01674">
    <property type="entry name" value="phage_lambda_G"/>
    <property type="match status" value="1"/>
</dbReference>
<dbReference type="RefSeq" id="WP_002433761.1">
    <property type="nucleotide sequence ID" value="NZ_BAFF01000001.1"/>
</dbReference>
<feature type="domain" description="Tail assembly protein G" evidence="2">
    <location>
        <begin position="4"/>
        <end position="123"/>
    </location>
</feature>
<protein>
    <submittedName>
        <fullName evidence="3">Putative phage minor tail protein G</fullName>
    </submittedName>
</protein>
<proteinExistence type="inferred from homology"/>
<evidence type="ECO:0000313" key="4">
    <source>
        <dbReference type="Proteomes" id="UP000010297"/>
    </source>
</evidence>
<dbReference type="EMBL" id="BAFF01000001">
    <property type="protein sequence ID" value="GAB50115.1"/>
    <property type="molecule type" value="Genomic_DNA"/>
</dbReference>
<feature type="region of interest" description="Disordered" evidence="1">
    <location>
        <begin position="111"/>
        <end position="136"/>
    </location>
</feature>
<sequence length="136" mass="15059">MSKYLKSGLFEYGEEKITLYELSALQRIEHLQFIAGAEKELPEDADEKTLYPLLVEQNIRLGARLVAMSLWQADPAKGDVEKLHQEILSGWPINMIGAADRFVKVLSDMLPEASPDNAGDQEEAEAPDAEKSSPAS</sequence>
<dbReference type="eggNOG" id="ENOG50335X3">
    <property type="taxonomic scope" value="Bacteria"/>
</dbReference>
<evidence type="ECO:0000259" key="2">
    <source>
        <dbReference type="Pfam" id="PF06894"/>
    </source>
</evidence>
<dbReference type="AlphaFoldDB" id="H5UYW1"/>
<dbReference type="HAMAP" id="MF_04134">
    <property type="entry name" value="GT_LAMBD"/>
    <property type="match status" value="1"/>
</dbReference>